<dbReference type="GO" id="GO:0003700">
    <property type="term" value="F:DNA-binding transcription factor activity"/>
    <property type="evidence" value="ECO:0007669"/>
    <property type="project" value="InterPro"/>
</dbReference>
<dbReference type="PANTHER" id="PTHR43537">
    <property type="entry name" value="TRANSCRIPTIONAL REGULATOR, GNTR FAMILY"/>
    <property type="match status" value="1"/>
</dbReference>
<dbReference type="SUPFAM" id="SSF46785">
    <property type="entry name" value="Winged helix' DNA-binding domain"/>
    <property type="match status" value="1"/>
</dbReference>
<dbReference type="PROSITE" id="PS50949">
    <property type="entry name" value="HTH_GNTR"/>
    <property type="match status" value="1"/>
</dbReference>
<feature type="domain" description="HTH gntR-type" evidence="4">
    <location>
        <begin position="19"/>
        <end position="87"/>
    </location>
</feature>
<protein>
    <submittedName>
        <fullName evidence="5">FadR family transcriptional regulator</fullName>
    </submittedName>
</protein>
<dbReference type="PRINTS" id="PR00035">
    <property type="entry name" value="HTHGNTR"/>
</dbReference>
<name>A0A975L976_9ACTN</name>
<dbReference type="GO" id="GO:0003677">
    <property type="term" value="F:DNA binding"/>
    <property type="evidence" value="ECO:0007669"/>
    <property type="project" value="UniProtKB-KW"/>
</dbReference>
<dbReference type="InterPro" id="IPR036390">
    <property type="entry name" value="WH_DNA-bd_sf"/>
</dbReference>
<evidence type="ECO:0000256" key="2">
    <source>
        <dbReference type="ARBA" id="ARBA00023125"/>
    </source>
</evidence>
<dbReference type="PANTHER" id="PTHR43537:SF5">
    <property type="entry name" value="UXU OPERON TRANSCRIPTIONAL REGULATOR"/>
    <property type="match status" value="1"/>
</dbReference>
<dbReference type="Proteomes" id="UP000682416">
    <property type="component" value="Chromosome"/>
</dbReference>
<proteinExistence type="predicted"/>
<dbReference type="SMART" id="SM00345">
    <property type="entry name" value="HTH_GNTR"/>
    <property type="match status" value="1"/>
</dbReference>
<evidence type="ECO:0000313" key="5">
    <source>
        <dbReference type="EMBL" id="QVJ01406.1"/>
    </source>
</evidence>
<keyword evidence="3" id="KW-0804">Transcription</keyword>
<keyword evidence="6" id="KW-1185">Reference proteome</keyword>
<evidence type="ECO:0000313" key="6">
    <source>
        <dbReference type="Proteomes" id="UP000682416"/>
    </source>
</evidence>
<dbReference type="InterPro" id="IPR011711">
    <property type="entry name" value="GntR_C"/>
</dbReference>
<reference evidence="5" key="1">
    <citation type="submission" date="2021-05" db="EMBL/GenBank/DDBJ databases">
        <authorList>
            <person name="Kaiqin L."/>
            <person name="Jian G."/>
        </authorList>
    </citation>
    <scope>NUCLEOTIDE SEQUENCE</scope>
    <source>
        <strain evidence="5">HDS5</strain>
    </source>
</reference>
<dbReference type="SMART" id="SM00895">
    <property type="entry name" value="FCD"/>
    <property type="match status" value="1"/>
</dbReference>
<dbReference type="Pfam" id="PF00392">
    <property type="entry name" value="GntR"/>
    <property type="match status" value="1"/>
</dbReference>
<dbReference type="EMBL" id="CP074402">
    <property type="protein sequence ID" value="QVJ01406.1"/>
    <property type="molecule type" value="Genomic_DNA"/>
</dbReference>
<keyword evidence="2" id="KW-0238">DNA-binding</keyword>
<accession>A0A975L976</accession>
<dbReference type="Gene3D" id="1.20.120.530">
    <property type="entry name" value="GntR ligand-binding domain-like"/>
    <property type="match status" value="1"/>
</dbReference>
<dbReference type="SUPFAM" id="SSF48008">
    <property type="entry name" value="GntR ligand-binding domain-like"/>
    <property type="match status" value="1"/>
</dbReference>
<dbReference type="KEGG" id="nec:KGD82_25705"/>
<dbReference type="Gene3D" id="1.10.10.10">
    <property type="entry name" value="Winged helix-like DNA-binding domain superfamily/Winged helix DNA-binding domain"/>
    <property type="match status" value="1"/>
</dbReference>
<gene>
    <name evidence="5" type="ORF">KGD82_25705</name>
</gene>
<evidence type="ECO:0000256" key="3">
    <source>
        <dbReference type="ARBA" id="ARBA00023163"/>
    </source>
</evidence>
<dbReference type="InterPro" id="IPR000524">
    <property type="entry name" value="Tscrpt_reg_HTH_GntR"/>
</dbReference>
<organism evidence="5 6">
    <name type="scientific">Nocardiopsis eucommiae</name>
    <dbReference type="NCBI Taxonomy" id="2831970"/>
    <lineage>
        <taxon>Bacteria</taxon>
        <taxon>Bacillati</taxon>
        <taxon>Actinomycetota</taxon>
        <taxon>Actinomycetes</taxon>
        <taxon>Streptosporangiales</taxon>
        <taxon>Nocardiopsidaceae</taxon>
        <taxon>Nocardiopsis</taxon>
    </lineage>
</organism>
<sequence length="245" mass="26316">MSDNQEAAVTPMTQPTRAEPLVVQVSRQFRERIAAGEWAVHSRIPGEKHLAEELGVSRGTVREALRALTAAGLLEPRVGDGTYVRASDELTGLLAQGGGTDLEHVLDVRAVLEIAAAERAARHRTDAHLDAMREAVAARAEAERADDVDAYVAADSRFHRAVVEAADNPLLTRLYDALRENVVESIRRTTSLPEVQGLNDLHEGLLAAVEDGSPEHARAIATELADELGFISAVVENETRPGGAS</sequence>
<dbReference type="InterPro" id="IPR036388">
    <property type="entry name" value="WH-like_DNA-bd_sf"/>
</dbReference>
<evidence type="ECO:0000259" key="4">
    <source>
        <dbReference type="PROSITE" id="PS50949"/>
    </source>
</evidence>
<evidence type="ECO:0000256" key="1">
    <source>
        <dbReference type="ARBA" id="ARBA00023015"/>
    </source>
</evidence>
<dbReference type="CDD" id="cd07377">
    <property type="entry name" value="WHTH_GntR"/>
    <property type="match status" value="1"/>
</dbReference>
<dbReference type="Pfam" id="PF07729">
    <property type="entry name" value="FCD"/>
    <property type="match status" value="1"/>
</dbReference>
<dbReference type="InterPro" id="IPR008920">
    <property type="entry name" value="TF_FadR/GntR_C"/>
</dbReference>
<dbReference type="AlphaFoldDB" id="A0A975L976"/>
<keyword evidence="1" id="KW-0805">Transcription regulation</keyword>